<keyword evidence="1" id="KW-0813">Transport</keyword>
<dbReference type="InterPro" id="IPR047641">
    <property type="entry name" value="ABC_transpr_MalK/UgpC-like"/>
</dbReference>
<dbReference type="Pfam" id="PF17912">
    <property type="entry name" value="OB_MalK"/>
    <property type="match status" value="1"/>
</dbReference>
<dbReference type="PANTHER" id="PTHR43875">
    <property type="entry name" value="MALTODEXTRIN IMPORT ATP-BINDING PROTEIN MSMX"/>
    <property type="match status" value="1"/>
</dbReference>
<keyword evidence="3 5" id="KW-0067">ATP-binding</keyword>
<name>A0ABZ0QPC2_9FIRM</name>
<dbReference type="Gene3D" id="2.40.50.100">
    <property type="match status" value="1"/>
</dbReference>
<dbReference type="PANTHER" id="PTHR43875:SF1">
    <property type="entry name" value="OSMOPROTECTIVE COMPOUNDS UPTAKE ATP-BINDING PROTEIN GGTA"/>
    <property type="match status" value="1"/>
</dbReference>
<dbReference type="CDD" id="cd03301">
    <property type="entry name" value="ABC_MalK_N"/>
    <property type="match status" value="1"/>
</dbReference>
<dbReference type="SUPFAM" id="SSF50331">
    <property type="entry name" value="MOP-like"/>
    <property type="match status" value="1"/>
</dbReference>
<dbReference type="Pfam" id="PF03459">
    <property type="entry name" value="TOBE"/>
    <property type="match status" value="1"/>
</dbReference>
<organism evidence="5 6">
    <name type="scientific">Thermaerobacter composti</name>
    <dbReference type="NCBI Taxonomy" id="554949"/>
    <lineage>
        <taxon>Bacteria</taxon>
        <taxon>Bacillati</taxon>
        <taxon>Bacillota</taxon>
        <taxon>Clostridia</taxon>
        <taxon>Eubacteriales</taxon>
        <taxon>Clostridiales Family XVII. Incertae Sedis</taxon>
        <taxon>Thermaerobacter</taxon>
    </lineage>
</organism>
<dbReference type="InterPro" id="IPR008995">
    <property type="entry name" value="Mo/tungstate-bd_C_term_dom"/>
</dbReference>
<keyword evidence="6" id="KW-1185">Reference proteome</keyword>
<dbReference type="InterPro" id="IPR040582">
    <property type="entry name" value="OB_MalK-like"/>
</dbReference>
<dbReference type="NCBIfam" id="NF008653">
    <property type="entry name" value="PRK11650.1"/>
    <property type="match status" value="1"/>
</dbReference>
<feature type="domain" description="ABC transporter" evidence="4">
    <location>
        <begin position="4"/>
        <end position="234"/>
    </location>
</feature>
<dbReference type="SMART" id="SM00382">
    <property type="entry name" value="AAA"/>
    <property type="match status" value="1"/>
</dbReference>
<dbReference type="PROSITE" id="PS50893">
    <property type="entry name" value="ABC_TRANSPORTER_2"/>
    <property type="match status" value="1"/>
</dbReference>
<dbReference type="InterPro" id="IPR003439">
    <property type="entry name" value="ABC_transporter-like_ATP-bd"/>
</dbReference>
<evidence type="ECO:0000313" key="6">
    <source>
        <dbReference type="Proteomes" id="UP001304683"/>
    </source>
</evidence>
<dbReference type="RefSeq" id="WP_318750109.1">
    <property type="nucleotide sequence ID" value="NZ_CP132508.1"/>
</dbReference>
<dbReference type="Pfam" id="PF00005">
    <property type="entry name" value="ABC_tran"/>
    <property type="match status" value="1"/>
</dbReference>
<dbReference type="Gene3D" id="2.40.50.140">
    <property type="entry name" value="Nucleic acid-binding proteins"/>
    <property type="match status" value="1"/>
</dbReference>
<dbReference type="InterPro" id="IPR015855">
    <property type="entry name" value="ABC_transpr_MalK-like"/>
</dbReference>
<reference evidence="5 6" key="1">
    <citation type="submission" date="2023-08" db="EMBL/GenBank/DDBJ databases">
        <title>Genome sequence of Thermaerobacter compostii strain Ins1, a spore-forming filamentous bacterium isolated from a deep geothermal reservoir.</title>
        <authorList>
            <person name="Bregnard D."/>
            <person name="Gonzalez D."/>
            <person name="Junier P."/>
        </authorList>
    </citation>
    <scope>NUCLEOTIDE SEQUENCE [LARGE SCALE GENOMIC DNA]</scope>
    <source>
        <strain evidence="5 6">Ins1</strain>
    </source>
</reference>
<dbReference type="Gene3D" id="3.40.50.300">
    <property type="entry name" value="P-loop containing nucleotide triphosphate hydrolases"/>
    <property type="match status" value="1"/>
</dbReference>
<dbReference type="InterPro" id="IPR003593">
    <property type="entry name" value="AAA+_ATPase"/>
</dbReference>
<accession>A0ABZ0QPC2</accession>
<dbReference type="Proteomes" id="UP001304683">
    <property type="component" value="Chromosome"/>
</dbReference>
<evidence type="ECO:0000256" key="2">
    <source>
        <dbReference type="ARBA" id="ARBA00022741"/>
    </source>
</evidence>
<dbReference type="InterPro" id="IPR017871">
    <property type="entry name" value="ABC_transporter-like_CS"/>
</dbReference>
<dbReference type="PROSITE" id="PS00211">
    <property type="entry name" value="ABC_TRANSPORTER_1"/>
    <property type="match status" value="1"/>
</dbReference>
<proteinExistence type="predicted"/>
<dbReference type="InterPro" id="IPR012340">
    <property type="entry name" value="NA-bd_OB-fold"/>
</dbReference>
<evidence type="ECO:0000256" key="3">
    <source>
        <dbReference type="ARBA" id="ARBA00022840"/>
    </source>
</evidence>
<dbReference type="InterPro" id="IPR027417">
    <property type="entry name" value="P-loop_NTPase"/>
</dbReference>
<dbReference type="InterPro" id="IPR005116">
    <property type="entry name" value="Transp-assoc_OB_typ1"/>
</dbReference>
<evidence type="ECO:0000256" key="1">
    <source>
        <dbReference type="ARBA" id="ARBA00022448"/>
    </source>
</evidence>
<evidence type="ECO:0000259" key="4">
    <source>
        <dbReference type="PROSITE" id="PS50893"/>
    </source>
</evidence>
<gene>
    <name evidence="5" type="ORF">Q5761_07660</name>
</gene>
<dbReference type="SUPFAM" id="SSF52540">
    <property type="entry name" value="P-loop containing nucleoside triphosphate hydrolases"/>
    <property type="match status" value="1"/>
</dbReference>
<sequence>MARVELRGVTKRFGHTVAVDNISLTIEDGEFLVLVGPSGCGKSTLLRLIAGLEDVTEGEIYIDDRPVNDVPPKDRDVAMVFQNYALYPHMTVYDNMAFGLRMRKFPRDEIDRRVRQAAETLGLTHLLKRRPAQLSGGQRQRVALGRAIVRDPKVFLMDEPLSNLDAQLRVQMRTELARLHQRLGTTTIYVTHDQVEAMTLGDRIVVMRDGKLQQVATPHQLYAEPANVFVATFIGSPPMNLVRGTLRRDGEDIWFETDEAIRCPIRGALAEYAAAHLDGQAGRPVILGVRPEHVITDPERVRDLPEGRLEATVEVVEPLGAETYLYVSAGPHNLTVRTDPRMQVRAGDRLPLALDGGHLHLFDAETEQAIRAPPAVTV</sequence>
<evidence type="ECO:0000313" key="5">
    <source>
        <dbReference type="EMBL" id="WPD18258.1"/>
    </source>
</evidence>
<dbReference type="EMBL" id="CP132508">
    <property type="protein sequence ID" value="WPD18258.1"/>
    <property type="molecule type" value="Genomic_DNA"/>
</dbReference>
<protein>
    <submittedName>
        <fullName evidence="5">ABC transporter ATP-binding protein</fullName>
    </submittedName>
</protein>
<keyword evidence="2" id="KW-0547">Nucleotide-binding</keyword>
<dbReference type="GO" id="GO:0005524">
    <property type="term" value="F:ATP binding"/>
    <property type="evidence" value="ECO:0007669"/>
    <property type="project" value="UniProtKB-KW"/>
</dbReference>